<dbReference type="PROSITE" id="PS51721">
    <property type="entry name" value="G_CP"/>
    <property type="match status" value="1"/>
</dbReference>
<reference evidence="12 13" key="1">
    <citation type="journal article" date="2023" name="Mol. Biol. Evol.">
        <title>Genomics of Secondarily Temperate Adaptation in the Only Non-Antarctic Icefish.</title>
        <authorList>
            <person name="Rivera-Colon A.G."/>
            <person name="Rayamajhi N."/>
            <person name="Minhas B.F."/>
            <person name="Madrigal G."/>
            <person name="Bilyk K.T."/>
            <person name="Yoon V."/>
            <person name="Hune M."/>
            <person name="Gregory S."/>
            <person name="Cheng C.H.C."/>
            <person name="Catchen J.M."/>
        </authorList>
    </citation>
    <scope>NUCLEOTIDE SEQUENCE [LARGE SCALE GENOMIC DNA]</scope>
    <source>
        <tissue evidence="12">White muscle</tissue>
    </source>
</reference>
<dbReference type="EMBL" id="JAURVH010001516">
    <property type="protein sequence ID" value="KAK5930747.1"/>
    <property type="molecule type" value="Genomic_DNA"/>
</dbReference>
<organism evidence="12 13">
    <name type="scientific">Champsocephalus gunnari</name>
    <name type="common">Mackerel icefish</name>
    <dbReference type="NCBI Taxonomy" id="52237"/>
    <lineage>
        <taxon>Eukaryota</taxon>
        <taxon>Metazoa</taxon>
        <taxon>Chordata</taxon>
        <taxon>Craniata</taxon>
        <taxon>Vertebrata</taxon>
        <taxon>Euteleostomi</taxon>
        <taxon>Actinopterygii</taxon>
        <taxon>Neopterygii</taxon>
        <taxon>Teleostei</taxon>
        <taxon>Neoteleostei</taxon>
        <taxon>Acanthomorphata</taxon>
        <taxon>Eupercaria</taxon>
        <taxon>Perciformes</taxon>
        <taxon>Notothenioidei</taxon>
        <taxon>Channichthyidae</taxon>
        <taxon>Champsocephalus</taxon>
    </lineage>
</organism>
<dbReference type="SUPFAM" id="SSF52540">
    <property type="entry name" value="P-loop containing nucleoside triphosphate hydrolases"/>
    <property type="match status" value="1"/>
</dbReference>
<name>A0AAN8DWS4_CHAGU</name>
<comment type="caution">
    <text evidence="12">The sequence shown here is derived from an EMBL/GenBank/DDBJ whole genome shotgun (WGS) entry which is preliminary data.</text>
</comment>
<evidence type="ECO:0000256" key="8">
    <source>
        <dbReference type="ARBA" id="ARBA00048548"/>
    </source>
</evidence>
<keyword evidence="6" id="KW-0342">GTP-binding</keyword>
<evidence type="ECO:0000256" key="6">
    <source>
        <dbReference type="ARBA" id="ARBA00023134"/>
    </source>
</evidence>
<dbReference type="Proteomes" id="UP001331515">
    <property type="component" value="Unassembled WGS sequence"/>
</dbReference>
<feature type="domain" description="CP-type G" evidence="11">
    <location>
        <begin position="164"/>
        <end position="398"/>
    </location>
</feature>
<keyword evidence="3" id="KW-0963">Cytoplasm</keyword>
<comment type="catalytic activity">
    <reaction evidence="8">
        <text>GTP + H2O = GDP + phosphate + H(+)</text>
        <dbReference type="Rhea" id="RHEA:19669"/>
        <dbReference type="ChEBI" id="CHEBI:15377"/>
        <dbReference type="ChEBI" id="CHEBI:15378"/>
        <dbReference type="ChEBI" id="CHEBI:37565"/>
        <dbReference type="ChEBI" id="CHEBI:43474"/>
        <dbReference type="ChEBI" id="CHEBI:58189"/>
    </reaction>
</comment>
<feature type="compositionally biased region" description="Basic residues" evidence="10">
    <location>
        <begin position="588"/>
        <end position="609"/>
    </location>
</feature>
<dbReference type="AlphaFoldDB" id="A0AAN8DWS4"/>
<sequence>MGKKKVGGAGPLGRTLIKERFNASRGKKRGDSWIHTSELNDGYDWGRLNLQSVTEQSSMDDFLATAELAGTEFVAEKLNIKFVPVEARAGLITSEERIRLKQLHEENKHFLRIPRRPHWDEDTSAEVLQQAEKDSFLEWRRKLAHLEEEQKLFLTPFERNLEFWRQLWRVIERSDVVVQIVDGRNPLLFRSSDLELYVKEVSEHKVNMVLVNKADLLTRQQRRAWATYFQKQGLRAVFWSALAENERLEAEEKGLEVEAPEIEEIEESDDEEDGPDNENFTQKGAAGEEEMKTAEDEEEEDTAGSSSKSAFHNSSRLLRKDELLAMFKSVHNGTRCREGELTVGLVGYPNVGKSSTINTIFRNKKVSVSATPGHTKHFQTLFVEPGLCLCDCPGLTLPSFVSTKAEMICSGILPIDQMRDHFFHICQAIPRHVLEGIYGFNIIRPREDEDPDRFPSSEELLMAYGYMRGFMTAHGQPDQSRSARYILKDFVNGKLRYCHPPPHINPEDFQPQHSEFLKTDVDFSEFSSTSTSHNKVRRIENVVDKNFFHQANVRALSKGVQSVMGYKPGCGPVPAPKPGKEVVEGKPWKKHGNRNKKEKVRRLNRHLEA</sequence>
<feature type="compositionally biased region" description="Acidic residues" evidence="10">
    <location>
        <begin position="258"/>
        <end position="276"/>
    </location>
</feature>
<dbReference type="GO" id="GO:0005525">
    <property type="term" value="F:GTP binding"/>
    <property type="evidence" value="ECO:0007669"/>
    <property type="project" value="UniProtKB-KW"/>
</dbReference>
<dbReference type="GO" id="GO:0000054">
    <property type="term" value="P:ribosomal subunit export from nucleus"/>
    <property type="evidence" value="ECO:0007669"/>
    <property type="project" value="TreeGrafter"/>
</dbReference>
<dbReference type="InterPro" id="IPR027417">
    <property type="entry name" value="P-loop_NTPase"/>
</dbReference>
<dbReference type="Pfam" id="PF01926">
    <property type="entry name" value="MMR_HSR1"/>
    <property type="match status" value="1"/>
</dbReference>
<evidence type="ECO:0000256" key="5">
    <source>
        <dbReference type="ARBA" id="ARBA00022801"/>
    </source>
</evidence>
<accession>A0AAN8DWS4</accession>
<dbReference type="Gene3D" id="1.10.1580.10">
    <property type="match status" value="1"/>
</dbReference>
<feature type="compositionally biased region" description="Basic and acidic residues" evidence="10">
    <location>
        <begin position="578"/>
        <end position="587"/>
    </location>
</feature>
<dbReference type="PANTHER" id="PTHR45709:SF2">
    <property type="entry name" value="LARGE SUBUNIT GTPASE 1 HOMOLOG"/>
    <property type="match status" value="1"/>
</dbReference>
<feature type="region of interest" description="Disordered" evidence="10">
    <location>
        <begin position="251"/>
        <end position="312"/>
    </location>
</feature>
<evidence type="ECO:0000256" key="2">
    <source>
        <dbReference type="ARBA" id="ARBA00004496"/>
    </source>
</evidence>
<protein>
    <recommendedName>
        <fullName evidence="7">Large subunit GTPase 1 homolog</fullName>
    </recommendedName>
</protein>
<evidence type="ECO:0000256" key="4">
    <source>
        <dbReference type="ARBA" id="ARBA00022741"/>
    </source>
</evidence>
<dbReference type="GO" id="GO:0005829">
    <property type="term" value="C:cytosol"/>
    <property type="evidence" value="ECO:0007669"/>
    <property type="project" value="TreeGrafter"/>
</dbReference>
<dbReference type="GO" id="GO:0003924">
    <property type="term" value="F:GTPase activity"/>
    <property type="evidence" value="ECO:0007669"/>
    <property type="project" value="InterPro"/>
</dbReference>
<evidence type="ECO:0000256" key="9">
    <source>
        <dbReference type="ARBA" id="ARBA00093349"/>
    </source>
</evidence>
<evidence type="ECO:0000256" key="1">
    <source>
        <dbReference type="ARBA" id="ARBA00004408"/>
    </source>
</evidence>
<comment type="subcellular location">
    <subcellularLocation>
        <location evidence="2">Cytoplasm</location>
    </subcellularLocation>
    <subcellularLocation>
        <location evidence="1">Nucleus</location>
        <location evidence="1">Cajal body</location>
    </subcellularLocation>
</comment>
<evidence type="ECO:0000256" key="3">
    <source>
        <dbReference type="ARBA" id="ARBA00022490"/>
    </source>
</evidence>
<dbReference type="Gene3D" id="3.40.50.300">
    <property type="entry name" value="P-loop containing nucleotide triphosphate hydrolases"/>
    <property type="match status" value="1"/>
</dbReference>
<keyword evidence="5" id="KW-0378">Hydrolase</keyword>
<keyword evidence="4" id="KW-0547">Nucleotide-binding</keyword>
<proteinExistence type="predicted"/>
<evidence type="ECO:0000256" key="7">
    <source>
        <dbReference type="ARBA" id="ARBA00040145"/>
    </source>
</evidence>
<keyword evidence="13" id="KW-1185">Reference proteome</keyword>
<dbReference type="InterPro" id="IPR030378">
    <property type="entry name" value="G_CP_dom"/>
</dbReference>
<comment type="function">
    <text evidence="9">Functions as a GTPase. May act by mediating the release of NMD3 from the 60S ribosomal subunit after export into the cytoplasm during the 60S ribosomal subunit maturation.</text>
</comment>
<feature type="region of interest" description="Disordered" evidence="10">
    <location>
        <begin position="571"/>
        <end position="609"/>
    </location>
</feature>
<dbReference type="InterPro" id="IPR043358">
    <property type="entry name" value="GNL1-like"/>
</dbReference>
<dbReference type="InterPro" id="IPR023179">
    <property type="entry name" value="GTP-bd_ortho_bundle_sf"/>
</dbReference>
<gene>
    <name evidence="12" type="ORF">CgunFtcFv8_026960</name>
</gene>
<dbReference type="GO" id="GO:0015030">
    <property type="term" value="C:Cajal body"/>
    <property type="evidence" value="ECO:0007669"/>
    <property type="project" value="UniProtKB-SubCell"/>
</dbReference>
<evidence type="ECO:0000313" key="12">
    <source>
        <dbReference type="EMBL" id="KAK5930747.1"/>
    </source>
</evidence>
<evidence type="ECO:0000256" key="10">
    <source>
        <dbReference type="SAM" id="MobiDB-lite"/>
    </source>
</evidence>
<dbReference type="CDD" id="cd01857">
    <property type="entry name" value="HSR1_MMR1"/>
    <property type="match status" value="1"/>
</dbReference>
<dbReference type="PANTHER" id="PTHR45709">
    <property type="entry name" value="LARGE SUBUNIT GTPASE 1 HOMOLOG-RELATED"/>
    <property type="match status" value="1"/>
</dbReference>
<evidence type="ECO:0000313" key="13">
    <source>
        <dbReference type="Proteomes" id="UP001331515"/>
    </source>
</evidence>
<dbReference type="InterPro" id="IPR006073">
    <property type="entry name" value="GTP-bd"/>
</dbReference>
<evidence type="ECO:0000259" key="11">
    <source>
        <dbReference type="PROSITE" id="PS51721"/>
    </source>
</evidence>